<dbReference type="SUPFAM" id="SSF48498">
    <property type="entry name" value="Tetracyclin repressor-like, C-terminal domain"/>
    <property type="match status" value="1"/>
</dbReference>
<keyword evidence="3" id="KW-0804">Transcription</keyword>
<evidence type="ECO:0000313" key="6">
    <source>
        <dbReference type="EMBL" id="AKJ70572.1"/>
    </source>
</evidence>
<dbReference type="InterPro" id="IPR009057">
    <property type="entry name" value="Homeodomain-like_sf"/>
</dbReference>
<sequence>MPGDQAQAHLLEAAMELFQREGIHAVGVDAVVKRAGVNKMCLYRQFASKDELILAYLKRQDEACLARLDQSIACRPGEPRRQLEQIFIDLAQRASSPDYRGCPFINVAAEFPERDHPARKLVAANKAALVSRLTALVEALPVSDPTSLVNTLALLLEGAYAASQTFGAGNSPLATLPTVAAQLIDAAIASSAPAVAG</sequence>
<dbReference type="PATRIC" id="fig|445709.3.peg.2834"/>
<dbReference type="EMBL" id="CP011568">
    <property type="protein sequence ID" value="AKJ70572.1"/>
    <property type="molecule type" value="Genomic_DNA"/>
</dbReference>
<gene>
    <name evidence="6" type="ORF">ABW99_13375</name>
</gene>
<organism evidence="6 7">
    <name type="scientific">Pandoraea thiooxydans</name>
    <dbReference type="NCBI Taxonomy" id="445709"/>
    <lineage>
        <taxon>Bacteria</taxon>
        <taxon>Pseudomonadati</taxon>
        <taxon>Pseudomonadota</taxon>
        <taxon>Betaproteobacteria</taxon>
        <taxon>Burkholderiales</taxon>
        <taxon>Burkholderiaceae</taxon>
        <taxon>Pandoraea</taxon>
    </lineage>
</organism>
<evidence type="ECO:0000313" key="7">
    <source>
        <dbReference type="Proteomes" id="UP000036700"/>
    </source>
</evidence>
<evidence type="ECO:0000256" key="3">
    <source>
        <dbReference type="ARBA" id="ARBA00023163"/>
    </source>
</evidence>
<dbReference type="KEGG" id="ptx:ABW99_13375"/>
<dbReference type="AlphaFoldDB" id="A0A0G3EYT2"/>
<dbReference type="InterPro" id="IPR036271">
    <property type="entry name" value="Tet_transcr_reg_TetR-rel_C_sf"/>
</dbReference>
<keyword evidence="7" id="KW-1185">Reference proteome</keyword>
<feature type="DNA-binding region" description="H-T-H motif" evidence="4">
    <location>
        <begin position="27"/>
        <end position="46"/>
    </location>
</feature>
<proteinExistence type="predicted"/>
<dbReference type="SUPFAM" id="SSF46689">
    <property type="entry name" value="Homeodomain-like"/>
    <property type="match status" value="1"/>
</dbReference>
<reference evidence="7" key="1">
    <citation type="submission" date="2015-06" db="EMBL/GenBank/DDBJ databases">
        <authorList>
            <person name="Lim Y.L."/>
            <person name="Ee R."/>
            <person name="Yong D."/>
            <person name="How K.Y."/>
            <person name="Yin W.F."/>
            <person name="Chan K.G."/>
        </authorList>
    </citation>
    <scope>NUCLEOTIDE SEQUENCE [LARGE SCALE GENOMIC DNA]</scope>
    <source>
        <strain evidence="7">DSM 25325</strain>
    </source>
</reference>
<dbReference type="PRINTS" id="PR00455">
    <property type="entry name" value="HTHTETR"/>
</dbReference>
<name>A0A0G3EYT2_9BURK</name>
<accession>A0A0G3EYT2</accession>
<dbReference type="GO" id="GO:0003677">
    <property type="term" value="F:DNA binding"/>
    <property type="evidence" value="ECO:0007669"/>
    <property type="project" value="UniProtKB-UniRule"/>
</dbReference>
<dbReference type="PANTHER" id="PTHR47506:SF6">
    <property type="entry name" value="HTH-TYPE TRANSCRIPTIONAL REPRESSOR NEMR"/>
    <property type="match status" value="1"/>
</dbReference>
<evidence type="ECO:0000259" key="5">
    <source>
        <dbReference type="PROSITE" id="PS50977"/>
    </source>
</evidence>
<dbReference type="PROSITE" id="PS50977">
    <property type="entry name" value="HTH_TETR_2"/>
    <property type="match status" value="1"/>
</dbReference>
<dbReference type="STRING" id="445709.ABW99_13375"/>
<dbReference type="Proteomes" id="UP000036700">
    <property type="component" value="Chromosome"/>
</dbReference>
<protein>
    <submittedName>
        <fullName evidence="6">TetR family transcriptional regulator</fullName>
    </submittedName>
</protein>
<evidence type="ECO:0000256" key="1">
    <source>
        <dbReference type="ARBA" id="ARBA00023015"/>
    </source>
</evidence>
<dbReference type="Gene3D" id="1.10.357.10">
    <property type="entry name" value="Tetracycline Repressor, domain 2"/>
    <property type="match status" value="1"/>
</dbReference>
<evidence type="ECO:0000256" key="2">
    <source>
        <dbReference type="ARBA" id="ARBA00023125"/>
    </source>
</evidence>
<feature type="domain" description="HTH tetR-type" evidence="5">
    <location>
        <begin position="4"/>
        <end position="64"/>
    </location>
</feature>
<evidence type="ECO:0000256" key="4">
    <source>
        <dbReference type="PROSITE-ProRule" id="PRU00335"/>
    </source>
</evidence>
<dbReference type="PANTHER" id="PTHR47506">
    <property type="entry name" value="TRANSCRIPTIONAL REGULATORY PROTEIN"/>
    <property type="match status" value="1"/>
</dbReference>
<dbReference type="Pfam" id="PF00440">
    <property type="entry name" value="TetR_N"/>
    <property type="match status" value="1"/>
</dbReference>
<dbReference type="InterPro" id="IPR001647">
    <property type="entry name" value="HTH_TetR"/>
</dbReference>
<keyword evidence="2 4" id="KW-0238">DNA-binding</keyword>
<keyword evidence="1" id="KW-0805">Transcription regulation</keyword>